<dbReference type="InterPro" id="IPR029044">
    <property type="entry name" value="Nucleotide-diphossugar_trans"/>
</dbReference>
<evidence type="ECO:0000313" key="2">
    <source>
        <dbReference type="EMBL" id="SLM46601.1"/>
    </source>
</evidence>
<sequence>MRVAGRGSPAGVSKPETRSRLLGRPMTNRPSADLALIILTEAPIVGQVKTSLCPPLTQDEAATLHGSFVLDTLERTKVAMDKWKLPFDRYLACAPSSQHVFFKIMEERHRVRLIDQLGADPDARMRETCRAVFDKGHRRVVMLGTDIPTLPLEYYRQAAMLLDEHDLVLGPEQTGGCYLFGLAKRADGLFSDIPWCTDQVFRVTRERAESLGLRVASLPEWRDVDSIDDLTAFIEAGARDASLPKAERQFSSRTAGTLQLLAKRIRSRA</sequence>
<dbReference type="Gene3D" id="3.90.550.10">
    <property type="entry name" value="Spore Coat Polysaccharide Biosynthesis Protein SpsA, Chain A"/>
    <property type="match status" value="1"/>
</dbReference>
<dbReference type="KEGG" id="nja:NSJP_0429"/>
<gene>
    <name evidence="2" type="ORF">NSJP_0429</name>
</gene>
<evidence type="ECO:0000256" key="1">
    <source>
        <dbReference type="SAM" id="MobiDB-lite"/>
    </source>
</evidence>
<dbReference type="NCBIfam" id="TIGR04282">
    <property type="entry name" value="glyco_like_cofC"/>
    <property type="match status" value="1"/>
</dbReference>
<dbReference type="InterPro" id="IPR018641">
    <property type="entry name" value="Trfase_1_rSAM/seldom-assoc"/>
</dbReference>
<dbReference type="OrthoDB" id="9810303at2"/>
<keyword evidence="3" id="KW-1185">Reference proteome</keyword>
<dbReference type="EMBL" id="LT828648">
    <property type="protein sequence ID" value="SLM46601.1"/>
    <property type="molecule type" value="Genomic_DNA"/>
</dbReference>
<name>A0A1W1I0T7_9BACT</name>
<dbReference type="AlphaFoldDB" id="A0A1W1I0T7"/>
<feature type="region of interest" description="Disordered" evidence="1">
    <location>
        <begin position="1"/>
        <end position="26"/>
    </location>
</feature>
<proteinExistence type="predicted"/>
<protein>
    <recommendedName>
        <fullName evidence="4">Glycosyltransferase</fullName>
    </recommendedName>
</protein>
<accession>A0A1W1I0T7</accession>
<evidence type="ECO:0008006" key="4">
    <source>
        <dbReference type="Google" id="ProtNLM"/>
    </source>
</evidence>
<dbReference type="Proteomes" id="UP000192042">
    <property type="component" value="Chromosome I"/>
</dbReference>
<dbReference type="Pfam" id="PF09837">
    <property type="entry name" value="DUF2064"/>
    <property type="match status" value="1"/>
</dbReference>
<dbReference type="PANTHER" id="PTHR36529">
    <property type="entry name" value="SLL1095 PROTEIN"/>
    <property type="match status" value="1"/>
</dbReference>
<evidence type="ECO:0000313" key="3">
    <source>
        <dbReference type="Proteomes" id="UP000192042"/>
    </source>
</evidence>
<dbReference type="STRING" id="1325564.NSJP_0429"/>
<reference evidence="2 3" key="1">
    <citation type="submission" date="2017-03" db="EMBL/GenBank/DDBJ databases">
        <authorList>
            <person name="Afonso C.L."/>
            <person name="Miller P.J."/>
            <person name="Scott M.A."/>
            <person name="Spackman E."/>
            <person name="Goraichik I."/>
            <person name="Dimitrov K.M."/>
            <person name="Suarez D.L."/>
            <person name="Swayne D.E."/>
        </authorList>
    </citation>
    <scope>NUCLEOTIDE SEQUENCE [LARGE SCALE GENOMIC DNA]</scope>
    <source>
        <strain evidence="2">Genome sequencing of Nitrospira japonica strain NJ11</strain>
    </source>
</reference>
<dbReference type="PANTHER" id="PTHR36529:SF1">
    <property type="entry name" value="GLYCOSYLTRANSFERASE"/>
    <property type="match status" value="1"/>
</dbReference>
<dbReference type="SUPFAM" id="SSF53448">
    <property type="entry name" value="Nucleotide-diphospho-sugar transferases"/>
    <property type="match status" value="1"/>
</dbReference>
<organism evidence="2 3">
    <name type="scientific">Nitrospira japonica</name>
    <dbReference type="NCBI Taxonomy" id="1325564"/>
    <lineage>
        <taxon>Bacteria</taxon>
        <taxon>Pseudomonadati</taxon>
        <taxon>Nitrospirota</taxon>
        <taxon>Nitrospiria</taxon>
        <taxon>Nitrospirales</taxon>
        <taxon>Nitrospiraceae</taxon>
        <taxon>Nitrospira</taxon>
    </lineage>
</organism>